<evidence type="ECO:0000256" key="2">
    <source>
        <dbReference type="ARBA" id="ARBA00022448"/>
    </source>
</evidence>
<dbReference type="InterPro" id="IPR027417">
    <property type="entry name" value="P-loop_NTPase"/>
</dbReference>
<dbReference type="OrthoDB" id="9780828at2"/>
<protein>
    <submittedName>
        <fullName evidence="6">Multidrug ABC transporter ATP-binding protein</fullName>
    </submittedName>
</protein>
<accession>A0A2Z3H141</accession>
<reference evidence="7" key="1">
    <citation type="submission" date="2018-04" db="EMBL/GenBank/DDBJ databases">
        <title>Complete genome of Antarctic heterotrophic bacterium Hymenobacter nivis.</title>
        <authorList>
            <person name="Terashima M."/>
        </authorList>
    </citation>
    <scope>NUCLEOTIDE SEQUENCE [LARGE SCALE GENOMIC DNA]</scope>
    <source>
        <strain evidence="7">NBRC 111535</strain>
    </source>
</reference>
<dbReference type="AlphaFoldDB" id="A0A2Z3H141"/>
<name>A0A2Z3H141_9BACT</name>
<dbReference type="GO" id="GO:0016887">
    <property type="term" value="F:ATP hydrolysis activity"/>
    <property type="evidence" value="ECO:0007669"/>
    <property type="project" value="InterPro"/>
</dbReference>
<dbReference type="GO" id="GO:0005524">
    <property type="term" value="F:ATP binding"/>
    <property type="evidence" value="ECO:0007669"/>
    <property type="project" value="UniProtKB-KW"/>
</dbReference>
<evidence type="ECO:0000256" key="3">
    <source>
        <dbReference type="ARBA" id="ARBA00022741"/>
    </source>
</evidence>
<dbReference type="PANTHER" id="PTHR43335">
    <property type="entry name" value="ABC TRANSPORTER, ATP-BINDING PROTEIN"/>
    <property type="match status" value="1"/>
</dbReference>
<dbReference type="Pfam" id="PF00005">
    <property type="entry name" value="ABC_tran"/>
    <property type="match status" value="1"/>
</dbReference>
<dbReference type="SMART" id="SM00382">
    <property type="entry name" value="AAA"/>
    <property type="match status" value="1"/>
</dbReference>
<keyword evidence="3" id="KW-0547">Nucleotide-binding</keyword>
<evidence type="ECO:0000256" key="1">
    <source>
        <dbReference type="ARBA" id="ARBA00005417"/>
    </source>
</evidence>
<organism evidence="6 7">
    <name type="scientific">Hymenobacter nivis</name>
    <dbReference type="NCBI Taxonomy" id="1850093"/>
    <lineage>
        <taxon>Bacteria</taxon>
        <taxon>Pseudomonadati</taxon>
        <taxon>Bacteroidota</taxon>
        <taxon>Cytophagia</taxon>
        <taxon>Cytophagales</taxon>
        <taxon>Hymenobacteraceae</taxon>
        <taxon>Hymenobacter</taxon>
    </lineage>
</organism>
<proteinExistence type="inferred from homology"/>
<dbReference type="RefSeq" id="WP_109657739.1">
    <property type="nucleotide sequence ID" value="NZ_CP029145.1"/>
</dbReference>
<sequence length="301" mass="32662">MSLTITNLSKTYPNGTQALKNVSLDIPNGMFGLLGPNGAGKSSLMRTIATLQDADTGSIVLDGIDVLHDKEAVRRVLGYLPQEFGVYPSVSAEDLLDHFATLKGIASRKERQEMVAALLHQTNLYDVRKKYVGGYSGGMKQRFGIAQALLGNPRLIIVDEPTAGLDPAERNRFHNLLSEIGENLVVILSTHIVSDVSDLCRHMAIINKGEVLLTGDPLTVMNNLKGKIWKKLIEKAELPALQASHQVISSRLFAGKTVVHVLADGAPDSGFEAVSPDLEDVYFAEIQRYEVRSKSGAIMAA</sequence>
<dbReference type="PROSITE" id="PS50893">
    <property type="entry name" value="ABC_TRANSPORTER_2"/>
    <property type="match status" value="1"/>
</dbReference>
<feature type="domain" description="ABC transporter" evidence="5">
    <location>
        <begin position="3"/>
        <end position="233"/>
    </location>
</feature>
<evidence type="ECO:0000313" key="7">
    <source>
        <dbReference type="Proteomes" id="UP000245999"/>
    </source>
</evidence>
<evidence type="ECO:0000313" key="6">
    <source>
        <dbReference type="EMBL" id="AWM34710.1"/>
    </source>
</evidence>
<dbReference type="InterPro" id="IPR003439">
    <property type="entry name" value="ABC_transporter-like_ATP-bd"/>
</dbReference>
<dbReference type="SUPFAM" id="SSF52540">
    <property type="entry name" value="P-loop containing nucleoside triphosphate hydrolases"/>
    <property type="match status" value="1"/>
</dbReference>
<keyword evidence="4 6" id="KW-0067">ATP-binding</keyword>
<dbReference type="InterPro" id="IPR003593">
    <property type="entry name" value="AAA+_ATPase"/>
</dbReference>
<dbReference type="Gene3D" id="3.40.50.300">
    <property type="entry name" value="P-loop containing nucleotide triphosphate hydrolases"/>
    <property type="match status" value="1"/>
</dbReference>
<keyword evidence="7" id="KW-1185">Reference proteome</keyword>
<keyword evidence="2" id="KW-0813">Transport</keyword>
<dbReference type="PROSITE" id="PS00211">
    <property type="entry name" value="ABC_TRANSPORTER_1"/>
    <property type="match status" value="1"/>
</dbReference>
<comment type="similarity">
    <text evidence="1">Belongs to the ABC transporter superfamily.</text>
</comment>
<gene>
    <name evidence="6" type="ORF">DDQ68_19180</name>
</gene>
<evidence type="ECO:0000256" key="4">
    <source>
        <dbReference type="ARBA" id="ARBA00022840"/>
    </source>
</evidence>
<dbReference type="KEGG" id="hnv:DDQ68_19180"/>
<dbReference type="EMBL" id="CP029145">
    <property type="protein sequence ID" value="AWM34710.1"/>
    <property type="molecule type" value="Genomic_DNA"/>
</dbReference>
<dbReference type="CDD" id="cd03264">
    <property type="entry name" value="ABC_drug_resistance_like"/>
    <property type="match status" value="1"/>
</dbReference>
<dbReference type="InterPro" id="IPR017871">
    <property type="entry name" value="ABC_transporter-like_CS"/>
</dbReference>
<evidence type="ECO:0000259" key="5">
    <source>
        <dbReference type="PROSITE" id="PS50893"/>
    </source>
</evidence>
<dbReference type="Proteomes" id="UP000245999">
    <property type="component" value="Chromosome"/>
</dbReference>
<dbReference type="PANTHER" id="PTHR43335:SF2">
    <property type="entry name" value="ABC TRANSPORTER, ATP-BINDING PROTEIN"/>
    <property type="match status" value="1"/>
</dbReference>